<name>A0A2A9EVZ3_9MICO</name>
<protein>
    <submittedName>
        <fullName evidence="1">Uncharacterized protein (DUF1697 family)</fullName>
    </submittedName>
</protein>
<dbReference type="EMBL" id="PDJJ01000001">
    <property type="protein sequence ID" value="PFG42452.1"/>
    <property type="molecule type" value="Genomic_DNA"/>
</dbReference>
<evidence type="ECO:0000313" key="1">
    <source>
        <dbReference type="EMBL" id="PFG42452.1"/>
    </source>
</evidence>
<keyword evidence="2" id="KW-1185">Reference proteome</keyword>
<dbReference type="Proteomes" id="UP000224130">
    <property type="component" value="Unassembled WGS sequence"/>
</dbReference>
<dbReference type="RefSeq" id="WP_098462960.1">
    <property type="nucleotide sequence ID" value="NZ_PDJJ01000001.1"/>
</dbReference>
<dbReference type="AlphaFoldDB" id="A0A2A9EVZ3"/>
<proteinExistence type="predicted"/>
<reference evidence="1 2" key="1">
    <citation type="submission" date="2017-10" db="EMBL/GenBank/DDBJ databases">
        <title>Sequencing the genomes of 1000 actinobacteria strains.</title>
        <authorList>
            <person name="Klenk H.-P."/>
        </authorList>
    </citation>
    <scope>NUCLEOTIDE SEQUENCE [LARGE SCALE GENOMIC DNA]</scope>
    <source>
        <strain evidence="1 2">DSM 21863</strain>
    </source>
</reference>
<accession>A0A2A9EVZ3</accession>
<dbReference type="SUPFAM" id="SSF160379">
    <property type="entry name" value="SP0830-like"/>
    <property type="match status" value="1"/>
</dbReference>
<comment type="caution">
    <text evidence="1">The sequence shown here is derived from an EMBL/GenBank/DDBJ whole genome shotgun (WGS) entry which is preliminary data.</text>
</comment>
<dbReference type="PIRSF" id="PIRSF008502">
    <property type="entry name" value="UCP008502"/>
    <property type="match status" value="1"/>
</dbReference>
<dbReference type="InterPro" id="IPR012545">
    <property type="entry name" value="DUF1697"/>
</dbReference>
<organism evidence="1 2">
    <name type="scientific">Isoptericola jiangsuensis</name>
    <dbReference type="NCBI Taxonomy" id="548579"/>
    <lineage>
        <taxon>Bacteria</taxon>
        <taxon>Bacillati</taxon>
        <taxon>Actinomycetota</taxon>
        <taxon>Actinomycetes</taxon>
        <taxon>Micrococcales</taxon>
        <taxon>Promicromonosporaceae</taxon>
        <taxon>Isoptericola</taxon>
    </lineage>
</organism>
<dbReference type="Pfam" id="PF08002">
    <property type="entry name" value="DUF1697"/>
    <property type="match status" value="1"/>
</dbReference>
<dbReference type="OrthoDB" id="9806494at2"/>
<dbReference type="PANTHER" id="PTHR36439">
    <property type="entry name" value="BLL4334 PROTEIN"/>
    <property type="match status" value="1"/>
</dbReference>
<gene>
    <name evidence="1" type="ORF">ATJ88_1114</name>
</gene>
<dbReference type="PANTHER" id="PTHR36439:SF1">
    <property type="entry name" value="DUF1697 DOMAIN-CONTAINING PROTEIN"/>
    <property type="match status" value="1"/>
</dbReference>
<evidence type="ECO:0000313" key="2">
    <source>
        <dbReference type="Proteomes" id="UP000224130"/>
    </source>
</evidence>
<dbReference type="Gene3D" id="3.30.70.1280">
    <property type="entry name" value="SP0830-like domains"/>
    <property type="match status" value="1"/>
</dbReference>
<sequence>MTTYVVLLRGVNVGGHRRVAAADLRAGAQDAGLHDARTYANSGNLVVTDDPDDPTGAASAQATDRVTDALEAALADRLGTRVPFVVVPGPRLARLVEAVPFPDAARDEPARLLLHVGPQDVDADGVAALAADHDGPERVVAAQGVLYVHHVDGVGRSRLTGDRIDRAAGTWTTGRNWRTVTRLLEMASA</sequence>